<keyword evidence="2" id="KW-1185">Reference proteome</keyword>
<organism evidence="1 2">
    <name type="scientific">Chrysochromulina tobinii</name>
    <dbReference type="NCBI Taxonomy" id="1460289"/>
    <lineage>
        <taxon>Eukaryota</taxon>
        <taxon>Haptista</taxon>
        <taxon>Haptophyta</taxon>
        <taxon>Prymnesiophyceae</taxon>
        <taxon>Prymnesiales</taxon>
        <taxon>Chrysochromulinaceae</taxon>
        <taxon>Chrysochromulina</taxon>
    </lineage>
</organism>
<protein>
    <submittedName>
        <fullName evidence="1">Uncharacterized protein</fullName>
    </submittedName>
</protein>
<accession>A0A0M0K5G1</accession>
<evidence type="ECO:0000313" key="1">
    <source>
        <dbReference type="EMBL" id="KOO34050.1"/>
    </source>
</evidence>
<dbReference type="AlphaFoldDB" id="A0A0M0K5G1"/>
<gene>
    <name evidence="1" type="ORF">Ctob_012521</name>
</gene>
<comment type="caution">
    <text evidence="1">The sequence shown here is derived from an EMBL/GenBank/DDBJ whole genome shotgun (WGS) entry which is preliminary data.</text>
</comment>
<proteinExistence type="predicted"/>
<name>A0A0M0K5G1_9EUKA</name>
<evidence type="ECO:0000313" key="2">
    <source>
        <dbReference type="Proteomes" id="UP000037460"/>
    </source>
</evidence>
<reference evidence="2" key="1">
    <citation type="journal article" date="2015" name="PLoS Genet.">
        <title>Genome Sequence and Transcriptome Analyses of Chrysochromulina tobin: Metabolic Tools for Enhanced Algal Fitness in the Prominent Order Prymnesiales (Haptophyceae).</title>
        <authorList>
            <person name="Hovde B.T."/>
            <person name="Deodato C.R."/>
            <person name="Hunsperger H.M."/>
            <person name="Ryken S.A."/>
            <person name="Yost W."/>
            <person name="Jha R.K."/>
            <person name="Patterson J."/>
            <person name="Monnat R.J. Jr."/>
            <person name="Barlow S.B."/>
            <person name="Starkenburg S.R."/>
            <person name="Cattolico R.A."/>
        </authorList>
    </citation>
    <scope>NUCLEOTIDE SEQUENCE</scope>
    <source>
        <strain evidence="2">CCMP291</strain>
    </source>
</reference>
<dbReference type="Proteomes" id="UP000037460">
    <property type="component" value="Unassembled WGS sequence"/>
</dbReference>
<dbReference type="EMBL" id="JWZX01001340">
    <property type="protein sequence ID" value="KOO34050.1"/>
    <property type="molecule type" value="Genomic_DNA"/>
</dbReference>
<sequence>MSDVASAENDCSTVRRVLGLLTEMTRAPEGSVAPGSPDGPPSRVTIRFLHEESASTIGEPKHVDVKSREPLPARPVVSAETGADALVQRPRLIWTFDKRNPLRILSWRARACIDTEPPEDGGGIVLPEGLRCDPPYLHEGLTTTADGEWPIGSRVQLVTDPDWFNPEGARKVAEAWERERRQP</sequence>